<accession>U5DIY4</accession>
<keyword evidence="1" id="KW-0472">Membrane</keyword>
<dbReference type="RefSeq" id="WP_022607987.1">
    <property type="nucleotide sequence ID" value="NZ_ASSJ01000066.1"/>
</dbReference>
<gene>
    <name evidence="2" type="ORF">KR51_00026100</name>
</gene>
<evidence type="ECO:0000313" key="3">
    <source>
        <dbReference type="Proteomes" id="UP000016960"/>
    </source>
</evidence>
<protein>
    <submittedName>
        <fullName evidence="2">Uncharacterized protein</fullName>
    </submittedName>
</protein>
<dbReference type="Proteomes" id="UP000016960">
    <property type="component" value="Unassembled WGS sequence"/>
</dbReference>
<organism evidence="2 3">
    <name type="scientific">Rubidibacter lacunae KORDI 51-2</name>
    <dbReference type="NCBI Taxonomy" id="582515"/>
    <lineage>
        <taxon>Bacteria</taxon>
        <taxon>Bacillati</taxon>
        <taxon>Cyanobacteriota</taxon>
        <taxon>Cyanophyceae</taxon>
        <taxon>Oscillatoriophycideae</taxon>
        <taxon>Chroococcales</taxon>
        <taxon>Aphanothecaceae</taxon>
        <taxon>Rubidibacter</taxon>
    </lineage>
</organism>
<keyword evidence="1" id="KW-1133">Transmembrane helix</keyword>
<evidence type="ECO:0000256" key="1">
    <source>
        <dbReference type="SAM" id="Phobius"/>
    </source>
</evidence>
<dbReference type="STRING" id="582515.KR51_00026100"/>
<comment type="caution">
    <text evidence="2">The sequence shown here is derived from an EMBL/GenBank/DDBJ whole genome shotgun (WGS) entry which is preliminary data.</text>
</comment>
<sequence length="56" mass="5820">MAGLLFLTANTAQFFTVSLRPDSLPLLLTLLGLAAVTGFGPYRCSGAFCRLGIAAT</sequence>
<name>U5DIY4_9CHRO</name>
<dbReference type="InParanoid" id="U5DIY4"/>
<proteinExistence type="predicted"/>
<dbReference type="EMBL" id="ASSJ01000066">
    <property type="protein sequence ID" value="ERN40897.1"/>
    <property type="molecule type" value="Genomic_DNA"/>
</dbReference>
<keyword evidence="1" id="KW-0812">Transmembrane</keyword>
<feature type="transmembrane region" description="Helical" evidence="1">
    <location>
        <begin position="24"/>
        <end position="42"/>
    </location>
</feature>
<reference evidence="2 3" key="1">
    <citation type="submission" date="2013-05" db="EMBL/GenBank/DDBJ databases">
        <title>Draft genome sequence of Rubidibacter lacunae KORDI 51-2.</title>
        <authorList>
            <person name="Choi D.H."/>
            <person name="Noh J.H."/>
            <person name="Kwon K.-K."/>
            <person name="Lee J.-H."/>
            <person name="Ryu J.-Y."/>
        </authorList>
    </citation>
    <scope>NUCLEOTIDE SEQUENCE [LARGE SCALE GENOMIC DNA]</scope>
    <source>
        <strain evidence="2 3">KORDI 51-2</strain>
    </source>
</reference>
<dbReference type="AlphaFoldDB" id="U5DIY4"/>
<keyword evidence="3" id="KW-1185">Reference proteome</keyword>
<evidence type="ECO:0000313" key="2">
    <source>
        <dbReference type="EMBL" id="ERN40897.1"/>
    </source>
</evidence>